<feature type="transmembrane region" description="Helical" evidence="1">
    <location>
        <begin position="116"/>
        <end position="135"/>
    </location>
</feature>
<keyword evidence="1" id="KW-0812">Transmembrane</keyword>
<evidence type="ECO:0000256" key="1">
    <source>
        <dbReference type="SAM" id="Phobius"/>
    </source>
</evidence>
<protein>
    <recommendedName>
        <fullName evidence="4">DUF1269 domain-containing protein</fullName>
    </recommendedName>
</protein>
<accession>A0A6C0U315</accession>
<keyword evidence="1" id="KW-0472">Membrane</keyword>
<dbReference type="RefSeq" id="WP_163495840.1">
    <property type="nucleotide sequence ID" value="NZ_CP048711.1"/>
</dbReference>
<keyword evidence="1" id="KW-1133">Transmembrane helix</keyword>
<evidence type="ECO:0008006" key="4">
    <source>
        <dbReference type="Google" id="ProtNLM"/>
    </source>
</evidence>
<name>A0A6C0U315_9GAMM</name>
<reference evidence="2 3" key="1">
    <citation type="submission" date="2020-02" db="EMBL/GenBank/DDBJ databases">
        <title>Genome sequencing for Kineobactrum sp. M2.</title>
        <authorList>
            <person name="Park S.-J."/>
        </authorList>
    </citation>
    <scope>NUCLEOTIDE SEQUENCE [LARGE SCALE GENOMIC DNA]</scope>
    <source>
        <strain evidence="2 3">M2</strain>
    </source>
</reference>
<organism evidence="2 3">
    <name type="scientific">Kineobactrum salinum</name>
    <dbReference type="NCBI Taxonomy" id="2708301"/>
    <lineage>
        <taxon>Bacteria</taxon>
        <taxon>Pseudomonadati</taxon>
        <taxon>Pseudomonadota</taxon>
        <taxon>Gammaproteobacteria</taxon>
        <taxon>Cellvibrionales</taxon>
        <taxon>Halieaceae</taxon>
        <taxon>Kineobactrum</taxon>
    </lineage>
</organism>
<dbReference type="EMBL" id="CP048711">
    <property type="protein sequence ID" value="QIB66406.1"/>
    <property type="molecule type" value="Genomic_DNA"/>
</dbReference>
<dbReference type="KEGG" id="kim:G3T16_14385"/>
<dbReference type="AlphaFoldDB" id="A0A6C0U315"/>
<gene>
    <name evidence="2" type="ORF">G3T16_14385</name>
</gene>
<sequence length="192" mass="20121">MTSEDNKDTVREAVGIFFDPGHLRAAMRELRASGIERGQFGLLANEQVVERSLGDLYTRVNEGHDSGSAPAVAFVGQEGEGEASESLGGSLYFLGTTGAMGAVVASSAVLGGAVLAGIGGAVAVGVVGAVVASVIHQSDADFLRQQVDEGHILLFVRILDPSREQQVVDILSRHYAVDAKVYEAPLKRDKAN</sequence>
<evidence type="ECO:0000313" key="2">
    <source>
        <dbReference type="EMBL" id="QIB66406.1"/>
    </source>
</evidence>
<feature type="transmembrane region" description="Helical" evidence="1">
    <location>
        <begin position="91"/>
        <end position="110"/>
    </location>
</feature>
<keyword evidence="3" id="KW-1185">Reference proteome</keyword>
<dbReference type="Proteomes" id="UP000477680">
    <property type="component" value="Chromosome"/>
</dbReference>
<evidence type="ECO:0000313" key="3">
    <source>
        <dbReference type="Proteomes" id="UP000477680"/>
    </source>
</evidence>
<proteinExistence type="predicted"/>